<dbReference type="EMBL" id="CP019437">
    <property type="protein sequence ID" value="AQS47787.1"/>
    <property type="molecule type" value="Genomic_DNA"/>
</dbReference>
<dbReference type="Gene3D" id="1.20.1270.180">
    <property type="match status" value="1"/>
</dbReference>
<protein>
    <recommendedName>
        <fullName evidence="2">Lysozyme inhibitor LprI-like N-terminal domain-containing protein</fullName>
    </recommendedName>
</protein>
<evidence type="ECO:0000313" key="4">
    <source>
        <dbReference type="Proteomes" id="UP000185622"/>
    </source>
</evidence>
<sequence>MKLAWLLGGLMLASPALAQEPSVDPNAVRTCFDGAKDTHPGCIGEAAAACQDEPGGDTTLGISACLQGEAQVWDDIAKSQYKAARARLLEQGGTDLANMLLDAQSAWGQYRDADCGLLYEIWKDGTIRTVVASQCYLERTAQRALELRDLGRME</sequence>
<proteinExistence type="predicted"/>
<feature type="chain" id="PRO_5046418819" description="Lysozyme inhibitor LprI-like N-terminal domain-containing protein" evidence="1">
    <location>
        <begin position="19"/>
        <end position="154"/>
    </location>
</feature>
<organism evidence="3 4">
    <name type="scientific">Thioclava nitratireducens</name>
    <dbReference type="NCBI Taxonomy" id="1915078"/>
    <lineage>
        <taxon>Bacteria</taxon>
        <taxon>Pseudomonadati</taxon>
        <taxon>Pseudomonadota</taxon>
        <taxon>Alphaproteobacteria</taxon>
        <taxon>Rhodobacterales</taxon>
        <taxon>Paracoccaceae</taxon>
        <taxon>Thioclava</taxon>
    </lineage>
</organism>
<keyword evidence="1" id="KW-0732">Signal</keyword>
<dbReference type="Proteomes" id="UP000185622">
    <property type="component" value="Chromosome"/>
</dbReference>
<dbReference type="Pfam" id="PF07007">
    <property type="entry name" value="LprI"/>
    <property type="match status" value="1"/>
</dbReference>
<dbReference type="InterPro" id="IPR009739">
    <property type="entry name" value="LprI-like_N"/>
</dbReference>
<dbReference type="RefSeq" id="WP_075774465.1">
    <property type="nucleotide sequence ID" value="NZ_CP019437.1"/>
</dbReference>
<name>A0ABN4X5M1_9RHOB</name>
<gene>
    <name evidence="3" type="ORF">BMG03_08200</name>
</gene>
<evidence type="ECO:0000313" key="3">
    <source>
        <dbReference type="EMBL" id="AQS47787.1"/>
    </source>
</evidence>
<feature type="domain" description="Lysozyme inhibitor LprI-like N-terminal" evidence="2">
    <location>
        <begin position="50"/>
        <end position="147"/>
    </location>
</feature>
<accession>A0ABN4X5M1</accession>
<evidence type="ECO:0000259" key="2">
    <source>
        <dbReference type="Pfam" id="PF07007"/>
    </source>
</evidence>
<reference evidence="3 4" key="1">
    <citation type="submission" date="2017-01" db="EMBL/GenBank/DDBJ databases">
        <title>The complete genome sequence of a sulfur-oxidizing marine bacterium Thioclava sp. 25B10_4T.</title>
        <authorList>
            <person name="Liu Y."/>
            <person name="Lai Q."/>
            <person name="Shao Z."/>
        </authorList>
    </citation>
    <scope>NUCLEOTIDE SEQUENCE [LARGE SCALE GENOMIC DNA]</scope>
    <source>
        <strain evidence="3 4">25B10_4</strain>
    </source>
</reference>
<feature type="signal peptide" evidence="1">
    <location>
        <begin position="1"/>
        <end position="18"/>
    </location>
</feature>
<keyword evidence="4" id="KW-1185">Reference proteome</keyword>
<evidence type="ECO:0000256" key="1">
    <source>
        <dbReference type="SAM" id="SignalP"/>
    </source>
</evidence>